<evidence type="ECO:0000313" key="2">
    <source>
        <dbReference type="Proteomes" id="UP000319063"/>
    </source>
</evidence>
<gene>
    <name evidence="1" type="ORF">CPT_Moabite_018</name>
</gene>
<sequence length="202" mass="23020">MKTDYIQVFNSGSVNVESRRVGNDQLHYVIRIDGGVQVTFTSVKLPLTFVLERAYILHYYENYGGSNYWKKAVPSAIAEALRTISTTHLVGEVYLDTFKRLIVSGQGRLNIPHMVREVAKLIDMGTEDFTVRVQRFELSTDSKFQVIQTLSAVFDFGEDHFRPTKTVTFTRVVPQGAYPFNYQELAQAMRAEVNLVIRDING</sequence>
<dbReference type="Proteomes" id="UP000319063">
    <property type="component" value="Segment"/>
</dbReference>
<evidence type="ECO:0000313" key="1">
    <source>
        <dbReference type="EMBL" id="QDB71050.1"/>
    </source>
</evidence>
<reference evidence="2" key="1">
    <citation type="submission" date="2019-05" db="EMBL/GenBank/DDBJ databases">
        <title>Complete Genome Sequence of Serratia marcescens Myophage Moabite.</title>
        <authorList>
            <person name="Price L."/>
            <person name="Rohren M."/>
            <person name="Newkirk H."/>
            <person name="Liu M."/>
            <person name="Ramsey J."/>
        </authorList>
    </citation>
    <scope>NUCLEOTIDE SEQUENCE [LARGE SCALE GENOMIC DNA]</scope>
</reference>
<organism evidence="1 2">
    <name type="scientific">Serratia phage Moabite</name>
    <dbReference type="NCBI Taxonomy" id="2587814"/>
    <lineage>
        <taxon>Viruses</taxon>
        <taxon>Duplodnaviria</taxon>
        <taxon>Heunggongvirae</taxon>
        <taxon>Uroviricota</taxon>
        <taxon>Caudoviricetes</taxon>
        <taxon>Chimalliviridae</taxon>
        <taxon>Moabitevirus</taxon>
        <taxon>Moabitevirus moabite</taxon>
    </lineage>
</organism>
<keyword evidence="2" id="KW-1185">Reference proteome</keyword>
<name>A0A4Y5TR48_9CAUD</name>
<proteinExistence type="predicted"/>
<dbReference type="EMBL" id="MK994515">
    <property type="protein sequence ID" value="QDB71050.1"/>
    <property type="molecule type" value="Genomic_DNA"/>
</dbReference>
<protein>
    <submittedName>
        <fullName evidence="1">Uncharacterized protein</fullName>
    </submittedName>
</protein>
<accession>A0A4Y5TR48</accession>